<comment type="similarity">
    <text evidence="2">Belongs to the glycosyltransferase 2 family.</text>
</comment>
<evidence type="ECO:0000313" key="11">
    <source>
        <dbReference type="EMBL" id="AFS78570.1"/>
    </source>
</evidence>
<proteinExistence type="inferred from homology"/>
<dbReference type="Proteomes" id="UP000006094">
    <property type="component" value="Chromosome"/>
</dbReference>
<evidence type="ECO:0000256" key="6">
    <source>
        <dbReference type="ARBA" id="ARBA00039022"/>
    </source>
</evidence>
<evidence type="ECO:0000256" key="7">
    <source>
        <dbReference type="ARBA" id="ARBA00040894"/>
    </source>
</evidence>
<dbReference type="CDD" id="cd04179">
    <property type="entry name" value="DPM_DPG-synthase_like"/>
    <property type="match status" value="1"/>
</dbReference>
<evidence type="ECO:0000256" key="1">
    <source>
        <dbReference type="ARBA" id="ARBA00001946"/>
    </source>
</evidence>
<sequence length="211" mass="23863">MYSITAIVPAYNEEKTIGDVLSEIKKVKIIDDIIVVSDGSTDRTVEIAKSYNVKVVDLSENLGKGGALKEGVDKCISEIILLLDADLIGLNTKHIEDLLLPVIEGEVDMTIGLFNKGRLSTDFAQKVTPYLSGQRAIRRYIIDNISDIEMTRYGVEAAVTKYVKENNINSKRIPLEKLTHMMKEEKFGVVKGFTERMRMYWEVIKTFKARR</sequence>
<evidence type="ECO:0000256" key="3">
    <source>
        <dbReference type="ARBA" id="ARBA00022676"/>
    </source>
</evidence>
<dbReference type="OrthoDB" id="8773442at2"/>
<dbReference type="InterPro" id="IPR050256">
    <property type="entry name" value="Glycosyltransferase_2"/>
</dbReference>
<dbReference type="AlphaFoldDB" id="K0B0W7"/>
<keyword evidence="5" id="KW-0460">Magnesium</keyword>
<evidence type="ECO:0000256" key="9">
    <source>
        <dbReference type="ARBA" id="ARBA00048997"/>
    </source>
</evidence>
<dbReference type="STRING" id="1128398.Curi_c15620"/>
<name>K0B0W7_GOTA9</name>
<comment type="catalytic activity">
    <reaction evidence="9">
        <text>an NDP-alpha-D-glucose + (2R)-3-phosphoglycerate = (2R)-2-O-(alpha-D-glucopyranosyl)-3-phospho-glycerate + a ribonucleoside 5'-diphosphate + H(+)</text>
        <dbReference type="Rhea" id="RHEA:47244"/>
        <dbReference type="ChEBI" id="CHEBI:15378"/>
        <dbReference type="ChEBI" id="CHEBI:57930"/>
        <dbReference type="ChEBI" id="CHEBI:58272"/>
        <dbReference type="ChEBI" id="CHEBI:62600"/>
        <dbReference type="ChEBI" id="CHEBI:76533"/>
        <dbReference type="EC" id="2.4.1.266"/>
    </reaction>
    <physiologicalReaction direction="left-to-right" evidence="9">
        <dbReference type="Rhea" id="RHEA:47245"/>
    </physiologicalReaction>
</comment>
<evidence type="ECO:0000313" key="12">
    <source>
        <dbReference type="Proteomes" id="UP000006094"/>
    </source>
</evidence>
<feature type="domain" description="Glycosyltransferase 2-like" evidence="10">
    <location>
        <begin position="6"/>
        <end position="133"/>
    </location>
</feature>
<dbReference type="Gene3D" id="3.90.550.10">
    <property type="entry name" value="Spore Coat Polysaccharide Biosynthesis Protein SpsA, Chain A"/>
    <property type="match status" value="1"/>
</dbReference>
<dbReference type="EMBL" id="CP003326">
    <property type="protein sequence ID" value="AFS78570.1"/>
    <property type="molecule type" value="Genomic_DNA"/>
</dbReference>
<evidence type="ECO:0000256" key="4">
    <source>
        <dbReference type="ARBA" id="ARBA00022679"/>
    </source>
</evidence>
<dbReference type="InterPro" id="IPR029044">
    <property type="entry name" value="Nucleotide-diphossugar_trans"/>
</dbReference>
<dbReference type="Pfam" id="PF00535">
    <property type="entry name" value="Glycos_transf_2"/>
    <property type="match status" value="1"/>
</dbReference>
<gene>
    <name evidence="11" type="ordered locus">Curi_c15620</name>
</gene>
<dbReference type="eggNOG" id="COG1215">
    <property type="taxonomic scope" value="Bacteria"/>
</dbReference>
<dbReference type="PANTHER" id="PTHR48090">
    <property type="entry name" value="UNDECAPRENYL-PHOSPHATE 4-DEOXY-4-FORMAMIDO-L-ARABINOSE TRANSFERASE-RELATED"/>
    <property type="match status" value="1"/>
</dbReference>
<evidence type="ECO:0000256" key="5">
    <source>
        <dbReference type="ARBA" id="ARBA00022842"/>
    </source>
</evidence>
<dbReference type="HOGENOM" id="CLU_033536_6_1_9"/>
<dbReference type="RefSeq" id="WP_014967706.1">
    <property type="nucleotide sequence ID" value="NC_018664.1"/>
</dbReference>
<keyword evidence="3" id="KW-0328">Glycosyltransferase</keyword>
<dbReference type="GO" id="GO:0016757">
    <property type="term" value="F:glycosyltransferase activity"/>
    <property type="evidence" value="ECO:0007669"/>
    <property type="project" value="UniProtKB-KW"/>
</dbReference>
<organism evidence="11 12">
    <name type="scientific">Gottschalkia acidurici (strain ATCC 7906 / DSM 604 / BCRC 14475 / CIP 104303 / KCTC 5404 / NCIMB 10678 / 9a)</name>
    <name type="common">Clostridium acidurici</name>
    <dbReference type="NCBI Taxonomy" id="1128398"/>
    <lineage>
        <taxon>Bacteria</taxon>
        <taxon>Bacillati</taxon>
        <taxon>Bacillota</taxon>
        <taxon>Tissierellia</taxon>
        <taxon>Tissierellales</taxon>
        <taxon>Gottschalkiaceae</taxon>
        <taxon>Gottschalkia</taxon>
    </lineage>
</organism>
<protein>
    <recommendedName>
        <fullName evidence="7">Glucosyl-3-phosphoglycerate synthase</fullName>
        <ecNumber evidence="6">2.4.1.266</ecNumber>
    </recommendedName>
</protein>
<evidence type="ECO:0000259" key="10">
    <source>
        <dbReference type="Pfam" id="PF00535"/>
    </source>
</evidence>
<evidence type="ECO:0000256" key="8">
    <source>
        <dbReference type="ARBA" id="ARBA00048689"/>
    </source>
</evidence>
<comment type="cofactor">
    <cofactor evidence="1">
        <name>Mg(2+)</name>
        <dbReference type="ChEBI" id="CHEBI:18420"/>
    </cofactor>
</comment>
<keyword evidence="4 11" id="KW-0808">Transferase</keyword>
<evidence type="ECO:0000256" key="2">
    <source>
        <dbReference type="ARBA" id="ARBA00006739"/>
    </source>
</evidence>
<dbReference type="KEGG" id="cad:Curi_c15620"/>
<keyword evidence="12" id="KW-1185">Reference proteome</keyword>
<accession>K0B0W7</accession>
<dbReference type="SUPFAM" id="SSF53448">
    <property type="entry name" value="Nucleotide-diphospho-sugar transferases"/>
    <property type="match status" value="1"/>
</dbReference>
<dbReference type="EC" id="2.4.1.266" evidence="6"/>
<comment type="catalytic activity">
    <reaction evidence="8">
        <text>(2R)-3-phosphoglycerate + UDP-alpha-D-glucose = (2R)-2-O-(alpha-D-glucopyranosyl)-3-phospho-glycerate + UDP + H(+)</text>
        <dbReference type="Rhea" id="RHEA:31319"/>
        <dbReference type="ChEBI" id="CHEBI:15378"/>
        <dbReference type="ChEBI" id="CHEBI:58223"/>
        <dbReference type="ChEBI" id="CHEBI:58272"/>
        <dbReference type="ChEBI" id="CHEBI:58885"/>
        <dbReference type="ChEBI" id="CHEBI:62600"/>
        <dbReference type="EC" id="2.4.1.266"/>
    </reaction>
    <physiologicalReaction direction="left-to-right" evidence="8">
        <dbReference type="Rhea" id="RHEA:31320"/>
    </physiologicalReaction>
</comment>
<reference evidence="11 12" key="1">
    <citation type="journal article" date="2012" name="PLoS ONE">
        <title>The purine-utilizing bacterium Clostridium acidurici 9a: a genome-guided metabolic reconsideration.</title>
        <authorList>
            <person name="Hartwich K."/>
            <person name="Poehlein A."/>
            <person name="Daniel R."/>
        </authorList>
    </citation>
    <scope>NUCLEOTIDE SEQUENCE [LARGE SCALE GENOMIC DNA]</scope>
    <source>
        <strain evidence="12">ATCC 7906 / DSM 604 / BCRC 14475 / CIP 104303 / KCTC 5404 / NCIMB 10678 / 9a</strain>
    </source>
</reference>
<dbReference type="InterPro" id="IPR001173">
    <property type="entry name" value="Glyco_trans_2-like"/>
</dbReference>
<dbReference type="PANTHER" id="PTHR48090:SF10">
    <property type="entry name" value="GLUCOSYL-3-PHOSPHOGLYCERATE SYNTHASE"/>
    <property type="match status" value="1"/>
</dbReference>